<evidence type="ECO:0000256" key="7">
    <source>
        <dbReference type="ARBA" id="ARBA00023237"/>
    </source>
</evidence>
<dbReference type="InterPro" id="IPR012910">
    <property type="entry name" value="Plug_dom"/>
</dbReference>
<feature type="chain" id="PRO_5019287898" evidence="10">
    <location>
        <begin position="26"/>
        <end position="860"/>
    </location>
</feature>
<dbReference type="Gene3D" id="2.40.170.20">
    <property type="entry name" value="TonB-dependent receptor, beta-barrel domain"/>
    <property type="match status" value="1"/>
</dbReference>
<sequence length="860" mass="92561">MKHPYLAKLALPLLCAGASVSSAHAQGIGTVSGRVLDEKGEGMPGVTVLIEGSSLGGSTNSDGSYSIQNVPSGPHTLILSFVGYTTQRQTVSVTAGQNTTVSALSMSENTTLLNEAVVIGYGTVKKADVTGSVVTVDEKSFVKGQITDPVQLVQGKVAGVQIVSSGGAPGAGSVIRIRSGSSLSASNDPLIVIDGVPVDNSPTDGASNALALINPNDIATFTVLKDASATAIYGSRASNGVIIITTKKGVQGEKMRVNFSSQVSRAKNYRQADVLSGDQFRQLVQDAVANKNPLASADDLKRLGTANTDWQDAIFRTAWTTDNNVSLTGNAGPVPFRASVGYLNQDGTLLTNNIKRNTASLGLSPRLFDDHLRIDVNVKGSWTDNRFADAGGVVGTAASFDPTQPIYSGQPAYGGYFEFTDAAGNPLGLAPRNPVAQLELRRDRSTVKRSIGNIQLDYSLPFLSALHANLNLGYDVLRSNGTNAIPAISSTNYIIDPITKGIGNGGVNNQYSQRKDNKLLEFYLKYNHDLPSLSSRVEVLGGYSYQDFIRSNPFNAPRRASGDLANPDAANGNPFKTQYTLLSFYGRLNYTILDRYLLTATLRNDQSSRFSKNERSGLFPAVAVAWRIKDEDFLKDVGALTDLKVRLGYGITGQQDITSTDYPYLGTYQLGRETVSYQFGNTYYTTLRPDAYDPNIKWEETTTYNAGLDYGLADNRVVGTVDVYSRTTKDLINTIPAAAGTNFSDLYVTNVGSLRNEGIELGLTVAPIRNEKIDWTVIANATFQRSEITKLTVVDDPTYIGAKTGGISGNLASTVQINSVGFQPYSYYVYKQKYENGKPVEDQYEDLNGDGVIRVYPNRS</sequence>
<keyword evidence="10" id="KW-0732">Signal</keyword>
<comment type="subcellular location">
    <subcellularLocation>
        <location evidence="1 8">Cell outer membrane</location>
        <topology evidence="1 8">Multi-pass membrane protein</topology>
    </subcellularLocation>
</comment>
<gene>
    <name evidence="13" type="ORF">D0T11_18440</name>
</gene>
<dbReference type="InterPro" id="IPR023996">
    <property type="entry name" value="TonB-dep_OMP_SusC/RagA"/>
</dbReference>
<dbReference type="Pfam" id="PF13715">
    <property type="entry name" value="CarbopepD_reg_2"/>
    <property type="match status" value="1"/>
</dbReference>
<dbReference type="InterPro" id="IPR037066">
    <property type="entry name" value="Plug_dom_sf"/>
</dbReference>
<feature type="domain" description="TonB-dependent receptor-like beta-barrel" evidence="11">
    <location>
        <begin position="415"/>
        <end position="833"/>
    </location>
</feature>
<dbReference type="Pfam" id="PF07715">
    <property type="entry name" value="Plug"/>
    <property type="match status" value="1"/>
</dbReference>
<keyword evidence="7 8" id="KW-0998">Cell outer membrane</keyword>
<keyword evidence="6 8" id="KW-0472">Membrane</keyword>
<dbReference type="InterPro" id="IPR013784">
    <property type="entry name" value="Carb-bd-like_fold"/>
</dbReference>
<comment type="caution">
    <text evidence="13">The sequence shown here is derived from an EMBL/GenBank/DDBJ whole genome shotgun (WGS) entry which is preliminary data.</text>
</comment>
<evidence type="ECO:0000256" key="10">
    <source>
        <dbReference type="SAM" id="SignalP"/>
    </source>
</evidence>
<reference evidence="13 14" key="2">
    <citation type="submission" date="2019-01" db="EMBL/GenBank/DDBJ databases">
        <title>Hymenobacter humicola sp. nov., isolated from soils in Antarctica.</title>
        <authorList>
            <person name="Sedlacek I."/>
            <person name="Holochova P."/>
            <person name="Kralova S."/>
            <person name="Pantucek R."/>
            <person name="Stankova E."/>
            <person name="Vrbovska V."/>
            <person name="Kristofova L."/>
            <person name="Svec P."/>
            <person name="Busse H.-J."/>
        </authorList>
    </citation>
    <scope>NUCLEOTIDE SEQUENCE [LARGE SCALE GENOMIC DNA]</scope>
    <source>
        <strain evidence="13 14">CCM 8852</strain>
    </source>
</reference>
<dbReference type="Gene3D" id="2.170.130.10">
    <property type="entry name" value="TonB-dependent receptor, plug domain"/>
    <property type="match status" value="1"/>
</dbReference>
<evidence type="ECO:0000313" key="14">
    <source>
        <dbReference type="Proteomes" id="UP000284250"/>
    </source>
</evidence>
<dbReference type="NCBIfam" id="TIGR04056">
    <property type="entry name" value="OMP_RagA_SusC"/>
    <property type="match status" value="1"/>
</dbReference>
<evidence type="ECO:0000256" key="2">
    <source>
        <dbReference type="ARBA" id="ARBA00022448"/>
    </source>
</evidence>
<evidence type="ECO:0000313" key="13">
    <source>
        <dbReference type="EMBL" id="RIY06526.1"/>
    </source>
</evidence>
<dbReference type="Gene3D" id="2.60.40.1120">
    <property type="entry name" value="Carboxypeptidase-like, regulatory domain"/>
    <property type="match status" value="1"/>
</dbReference>
<keyword evidence="2 8" id="KW-0813">Transport</keyword>
<dbReference type="PROSITE" id="PS52016">
    <property type="entry name" value="TONB_DEPENDENT_REC_3"/>
    <property type="match status" value="1"/>
</dbReference>
<keyword evidence="5 9" id="KW-0798">TonB box</keyword>
<dbReference type="SUPFAM" id="SSF56935">
    <property type="entry name" value="Porins"/>
    <property type="match status" value="1"/>
</dbReference>
<evidence type="ECO:0000256" key="8">
    <source>
        <dbReference type="PROSITE-ProRule" id="PRU01360"/>
    </source>
</evidence>
<name>A0A418QMT0_9BACT</name>
<comment type="similarity">
    <text evidence="8 9">Belongs to the TonB-dependent receptor family.</text>
</comment>
<evidence type="ECO:0000256" key="4">
    <source>
        <dbReference type="ARBA" id="ARBA00022692"/>
    </source>
</evidence>
<evidence type="ECO:0000256" key="3">
    <source>
        <dbReference type="ARBA" id="ARBA00022452"/>
    </source>
</evidence>
<reference evidence="13 14" key="1">
    <citation type="submission" date="2018-09" db="EMBL/GenBank/DDBJ databases">
        <authorList>
            <person name="Zeman M."/>
            <person name="Pardy F."/>
        </authorList>
    </citation>
    <scope>NUCLEOTIDE SEQUENCE [LARGE SCALE GENOMIC DNA]</scope>
    <source>
        <strain evidence="13 14">CCM 8852</strain>
    </source>
</reference>
<dbReference type="InterPro" id="IPR023997">
    <property type="entry name" value="TonB-dep_OMP_SusC/RagA_CS"/>
</dbReference>
<dbReference type="InterPro" id="IPR036942">
    <property type="entry name" value="Beta-barrel_TonB_sf"/>
</dbReference>
<dbReference type="Pfam" id="PF00593">
    <property type="entry name" value="TonB_dep_Rec_b-barrel"/>
    <property type="match status" value="1"/>
</dbReference>
<proteinExistence type="inferred from homology"/>
<feature type="signal peptide" evidence="10">
    <location>
        <begin position="1"/>
        <end position="25"/>
    </location>
</feature>
<dbReference type="RefSeq" id="WP_119657284.1">
    <property type="nucleotide sequence ID" value="NZ_QYCN01000039.1"/>
</dbReference>
<organism evidence="13 14">
    <name type="scientific">Hymenobacter rubripertinctus</name>
    <dbReference type="NCBI Taxonomy" id="2029981"/>
    <lineage>
        <taxon>Bacteria</taxon>
        <taxon>Pseudomonadati</taxon>
        <taxon>Bacteroidota</taxon>
        <taxon>Cytophagia</taxon>
        <taxon>Cytophagales</taxon>
        <taxon>Hymenobacteraceae</taxon>
        <taxon>Hymenobacter</taxon>
    </lineage>
</organism>
<evidence type="ECO:0000259" key="12">
    <source>
        <dbReference type="Pfam" id="PF07715"/>
    </source>
</evidence>
<keyword evidence="4 8" id="KW-0812">Transmembrane</keyword>
<dbReference type="GO" id="GO:0030246">
    <property type="term" value="F:carbohydrate binding"/>
    <property type="evidence" value="ECO:0007669"/>
    <property type="project" value="InterPro"/>
</dbReference>
<accession>A0A418QMT0</accession>
<dbReference type="SUPFAM" id="SSF49452">
    <property type="entry name" value="Starch-binding domain-like"/>
    <property type="match status" value="1"/>
</dbReference>
<keyword evidence="3 8" id="KW-1134">Transmembrane beta strand</keyword>
<evidence type="ECO:0000256" key="9">
    <source>
        <dbReference type="RuleBase" id="RU003357"/>
    </source>
</evidence>
<evidence type="ECO:0000256" key="1">
    <source>
        <dbReference type="ARBA" id="ARBA00004571"/>
    </source>
</evidence>
<dbReference type="InterPro" id="IPR000531">
    <property type="entry name" value="Beta-barrel_TonB"/>
</dbReference>
<dbReference type="Proteomes" id="UP000284250">
    <property type="component" value="Unassembled WGS sequence"/>
</dbReference>
<evidence type="ECO:0000259" key="11">
    <source>
        <dbReference type="Pfam" id="PF00593"/>
    </source>
</evidence>
<keyword evidence="14" id="KW-1185">Reference proteome</keyword>
<dbReference type="InterPro" id="IPR039426">
    <property type="entry name" value="TonB-dep_rcpt-like"/>
</dbReference>
<dbReference type="NCBIfam" id="TIGR04057">
    <property type="entry name" value="SusC_RagA_signa"/>
    <property type="match status" value="1"/>
</dbReference>
<evidence type="ECO:0000256" key="5">
    <source>
        <dbReference type="ARBA" id="ARBA00023077"/>
    </source>
</evidence>
<protein>
    <submittedName>
        <fullName evidence="13">SusC/RagA family TonB-linked outer membrane protein</fullName>
    </submittedName>
</protein>
<dbReference type="OrthoDB" id="9768177at2"/>
<dbReference type="GO" id="GO:0009279">
    <property type="term" value="C:cell outer membrane"/>
    <property type="evidence" value="ECO:0007669"/>
    <property type="project" value="UniProtKB-SubCell"/>
</dbReference>
<dbReference type="AlphaFoldDB" id="A0A418QMT0"/>
<feature type="domain" description="TonB-dependent receptor plug" evidence="12">
    <location>
        <begin position="126"/>
        <end position="241"/>
    </location>
</feature>
<dbReference type="EMBL" id="QYCN01000039">
    <property type="protein sequence ID" value="RIY06526.1"/>
    <property type="molecule type" value="Genomic_DNA"/>
</dbReference>
<evidence type="ECO:0000256" key="6">
    <source>
        <dbReference type="ARBA" id="ARBA00023136"/>
    </source>
</evidence>